<protein>
    <recommendedName>
        <fullName evidence="3">CHAT domain-containing protein</fullName>
    </recommendedName>
</protein>
<gene>
    <name evidence="1" type="ORF">UU02_C0042G0008</name>
</gene>
<comment type="caution">
    <text evidence="1">The sequence shown here is derived from an EMBL/GenBank/DDBJ whole genome shotgun (WGS) entry which is preliminary data.</text>
</comment>
<evidence type="ECO:0000313" key="2">
    <source>
        <dbReference type="Proteomes" id="UP000034293"/>
    </source>
</evidence>
<dbReference type="Proteomes" id="UP000034293">
    <property type="component" value="Unassembled WGS sequence"/>
</dbReference>
<sequence>MFFNGHGSPEVINGHNNEPLISMDKDEYLLKSKIVYSRTCESARALGVKCVERGTKTFIGYINPFVFFYSKTCVLHPLSDDICKQFLQPTNFIPIKLLKGHTSKEACDYSKFIMRKNFFSMLSSASTVGERAVASFLLGNIMNQVLIGDEKSKF</sequence>
<reference evidence="1 2" key="1">
    <citation type="journal article" date="2015" name="Nature">
        <title>rRNA introns, odd ribosomes, and small enigmatic genomes across a large radiation of phyla.</title>
        <authorList>
            <person name="Brown C.T."/>
            <person name="Hug L.A."/>
            <person name="Thomas B.C."/>
            <person name="Sharon I."/>
            <person name="Castelle C.J."/>
            <person name="Singh A."/>
            <person name="Wilkins M.J."/>
            <person name="Williams K.H."/>
            <person name="Banfield J.F."/>
        </authorList>
    </citation>
    <scope>NUCLEOTIDE SEQUENCE [LARGE SCALE GENOMIC DNA]</scope>
</reference>
<evidence type="ECO:0008006" key="3">
    <source>
        <dbReference type="Google" id="ProtNLM"/>
    </source>
</evidence>
<dbReference type="AlphaFoldDB" id="A0A0G0VJ11"/>
<name>A0A0G0VJ11_9BACT</name>
<proteinExistence type="predicted"/>
<organism evidence="1 2">
    <name type="scientific">Candidatus Woesebacteria bacterium GW2011_GWA1_40_43</name>
    <dbReference type="NCBI Taxonomy" id="1618553"/>
    <lineage>
        <taxon>Bacteria</taxon>
        <taxon>Candidatus Woeseibacteriota</taxon>
    </lineage>
</organism>
<evidence type="ECO:0000313" key="1">
    <source>
        <dbReference type="EMBL" id="KKR62712.1"/>
    </source>
</evidence>
<dbReference type="EMBL" id="LBZA01000042">
    <property type="protein sequence ID" value="KKR62712.1"/>
    <property type="molecule type" value="Genomic_DNA"/>
</dbReference>
<accession>A0A0G0VJ11</accession>